<comment type="caution">
    <text evidence="2">The sequence shown here is derived from an EMBL/GenBank/DDBJ whole genome shotgun (WGS) entry which is preliminary data.</text>
</comment>
<dbReference type="SUPFAM" id="SSF51126">
    <property type="entry name" value="Pectin lyase-like"/>
    <property type="match status" value="1"/>
</dbReference>
<organism evidence="2">
    <name type="scientific">candidate division TA06 bacterium ADurb.Bin131</name>
    <dbReference type="NCBI Taxonomy" id="1852827"/>
    <lineage>
        <taxon>Bacteria</taxon>
        <taxon>Bacteria division TA06</taxon>
    </lineage>
</organism>
<gene>
    <name evidence="2" type="ORF">BWX89_00491</name>
</gene>
<dbReference type="InterPro" id="IPR011050">
    <property type="entry name" value="Pectin_lyase_fold/virulence"/>
</dbReference>
<dbReference type="InterPro" id="IPR012334">
    <property type="entry name" value="Pectin_lyas_fold"/>
</dbReference>
<reference evidence="2" key="1">
    <citation type="submission" date="2017-02" db="EMBL/GenBank/DDBJ databases">
        <title>Delving into the versatile metabolic prowess of the omnipresent phylum Bacteroidetes.</title>
        <authorList>
            <person name="Nobu M.K."/>
            <person name="Mei R."/>
            <person name="Narihiro T."/>
            <person name="Kuroda K."/>
            <person name="Liu W.-T."/>
        </authorList>
    </citation>
    <scope>NUCLEOTIDE SEQUENCE</scope>
    <source>
        <strain evidence="2">ADurb.Bin131</strain>
    </source>
</reference>
<dbReference type="PANTHER" id="PTHR36453:SF1">
    <property type="entry name" value="RIGHT HANDED BETA HELIX DOMAIN-CONTAINING PROTEIN"/>
    <property type="match status" value="1"/>
</dbReference>
<evidence type="ECO:0000259" key="1">
    <source>
        <dbReference type="Pfam" id="PF13229"/>
    </source>
</evidence>
<dbReference type="Pfam" id="PF13229">
    <property type="entry name" value="Beta_helix"/>
    <property type="match status" value="2"/>
</dbReference>
<dbReference type="SMART" id="SM00710">
    <property type="entry name" value="PbH1"/>
    <property type="match status" value="7"/>
</dbReference>
<name>A0A1V6CCC1_UNCT6</name>
<feature type="domain" description="Right handed beta helix" evidence="1">
    <location>
        <begin position="409"/>
        <end position="532"/>
    </location>
</feature>
<accession>A0A1V6CCC1</accession>
<feature type="domain" description="Right handed beta helix" evidence="1">
    <location>
        <begin position="281"/>
        <end position="400"/>
    </location>
</feature>
<dbReference type="Gene3D" id="2.160.20.10">
    <property type="entry name" value="Single-stranded right-handed beta-helix, Pectin lyase-like"/>
    <property type="match status" value="2"/>
</dbReference>
<dbReference type="PANTHER" id="PTHR36453">
    <property type="entry name" value="SECRETED PROTEIN-RELATED"/>
    <property type="match status" value="1"/>
</dbReference>
<sequence>MKLSNRITIVFVLIIIFVTSAFSMDEKIYSIYVATDGNDAWSGFYPVVNTARNDGPLATIEAARDKIRRIKASGDFSGRINVWIRGGRYQISKPIVFTSEDSGPITYTNFPGEKPILDCGKKITGWRKITINGIDAWATEIPEVKQGRWYFRDFFVNGKRKRRTVLPEKGFFKIKDVSEKATGLFDGSYSFFCNKGDIKKWKNLDDIEIVIFHKWIEERMPISQFNEKTGLVVSSRKTVMALAKDTRYRVENVFEELKNPGEWYLDRQQGILYYVPEKDETIESSEFYAPVITQAIRLEGNPEKNQIVDNLTFKGITIEHTDWVQPEDQMASCAQAAHRIPGIVFMKGCRNCKIQECEIKHCGWYGIEISDGCTNINVDNNHIWDLGAGGIKINGGDVNSPSYNHTGLITISNNHIHDCGNVFYSAVGVLSMHASNNKFLKNHIHDLYYSGISCGWVWGYSENVSKNNIIEDNFIHDVGKSLLSDMGGIYTLGVQPGTVIRGNVIFRISKSEYGAWCIYLDEGSSHIIVENNLCAFTNSQIFHQHYGRENIIRNNIFAFGEEGIVSFSKNENHNSFTLERNILLTKGKPFFVTGYGVEGIVGFSSDLNILWDTSGKELCWGFINRKNKSISLKQAQELGYDTHSIFVDPGFIDPENLDFRIKSEAEVKLIGFKPFIMKSFSEEKHGK</sequence>
<dbReference type="AlphaFoldDB" id="A0A1V6CCC1"/>
<evidence type="ECO:0000313" key="2">
    <source>
        <dbReference type="EMBL" id="OQB74516.1"/>
    </source>
</evidence>
<dbReference type="EMBL" id="MWDQ01000038">
    <property type="protein sequence ID" value="OQB74516.1"/>
    <property type="molecule type" value="Genomic_DNA"/>
</dbReference>
<dbReference type="InterPro" id="IPR039448">
    <property type="entry name" value="Beta_helix"/>
</dbReference>
<dbReference type="InterPro" id="IPR006626">
    <property type="entry name" value="PbH1"/>
</dbReference>
<proteinExistence type="predicted"/>
<dbReference type="Proteomes" id="UP000485562">
    <property type="component" value="Unassembled WGS sequence"/>
</dbReference>
<protein>
    <recommendedName>
        <fullName evidence="1">Right handed beta helix domain-containing protein</fullName>
    </recommendedName>
</protein>